<evidence type="ECO:0000256" key="4">
    <source>
        <dbReference type="ARBA" id="ARBA00022729"/>
    </source>
</evidence>
<dbReference type="InterPro" id="IPR050975">
    <property type="entry name" value="Sleep_regulator"/>
</dbReference>
<reference evidence="10 11" key="1">
    <citation type="submission" date="2024-03" db="EMBL/GenBank/DDBJ databases">
        <title>The genome assembly and annotation of the cricket Gryllus longicercus Weissman &amp; Gray.</title>
        <authorList>
            <person name="Szrajer S."/>
            <person name="Gray D."/>
            <person name="Ylla G."/>
        </authorList>
    </citation>
    <scope>NUCLEOTIDE SEQUENCE [LARGE SCALE GENOMIC DNA]</scope>
    <source>
        <strain evidence="10">DAG 2021-001</strain>
        <tissue evidence="10">Whole body minus gut</tissue>
    </source>
</reference>
<organism evidence="10 11">
    <name type="scientific">Gryllus longicercus</name>
    <dbReference type="NCBI Taxonomy" id="2509291"/>
    <lineage>
        <taxon>Eukaryota</taxon>
        <taxon>Metazoa</taxon>
        <taxon>Ecdysozoa</taxon>
        <taxon>Arthropoda</taxon>
        <taxon>Hexapoda</taxon>
        <taxon>Insecta</taxon>
        <taxon>Pterygota</taxon>
        <taxon>Neoptera</taxon>
        <taxon>Polyneoptera</taxon>
        <taxon>Orthoptera</taxon>
        <taxon>Ensifera</taxon>
        <taxon>Gryllidea</taxon>
        <taxon>Grylloidea</taxon>
        <taxon>Gryllidae</taxon>
        <taxon>Gryllinae</taxon>
        <taxon>Gryllus</taxon>
    </lineage>
</organism>
<feature type="signal peptide" evidence="9">
    <location>
        <begin position="1"/>
        <end position="29"/>
    </location>
</feature>
<evidence type="ECO:0000256" key="1">
    <source>
        <dbReference type="ARBA" id="ARBA00004589"/>
    </source>
</evidence>
<dbReference type="Proteomes" id="UP001378592">
    <property type="component" value="Unassembled WGS sequence"/>
</dbReference>
<dbReference type="GO" id="GO:0032222">
    <property type="term" value="P:regulation of synaptic transmission, cholinergic"/>
    <property type="evidence" value="ECO:0007669"/>
    <property type="project" value="InterPro"/>
</dbReference>
<dbReference type="InterPro" id="IPR031424">
    <property type="entry name" value="QVR-like"/>
</dbReference>
<comment type="subcellular location">
    <subcellularLocation>
        <location evidence="1">Membrane</location>
        <topology evidence="1">Lipid-anchor</topology>
        <topology evidence="1">GPI-anchor</topology>
    </subcellularLocation>
</comment>
<keyword evidence="11" id="KW-1185">Reference proteome</keyword>
<dbReference type="Pfam" id="PF17064">
    <property type="entry name" value="QVR"/>
    <property type="match status" value="1"/>
</dbReference>
<dbReference type="EMBL" id="JAZDUA010000084">
    <property type="protein sequence ID" value="KAK7868943.1"/>
    <property type="molecule type" value="Genomic_DNA"/>
</dbReference>
<keyword evidence="5" id="KW-1133">Transmembrane helix</keyword>
<keyword evidence="7" id="KW-0325">Glycoprotein</keyword>
<dbReference type="PANTHER" id="PTHR33562">
    <property type="entry name" value="ATILLA, ISOFORM B-RELATED-RELATED"/>
    <property type="match status" value="1"/>
</dbReference>
<evidence type="ECO:0000313" key="10">
    <source>
        <dbReference type="EMBL" id="KAK7868943.1"/>
    </source>
</evidence>
<name>A0AAN9VRP4_9ORTH</name>
<keyword evidence="2" id="KW-0336">GPI-anchor</keyword>
<sequence>MAIARSPPSPAALVLLAAAFSAGVRTAAAIDCYVCNSVTDAACADPFRSGSVEPVQCTPDAVQKSLSDTSKALSDVFTKFGVDIPTGTMELAFVCQKFEQTDKKGHEVVIRSCAFNPETVNACPPENSGAKCLQCNTDLCNGASRNPGTIGMNFLAILALPAMMVRLLRP</sequence>
<evidence type="ECO:0008006" key="12">
    <source>
        <dbReference type="Google" id="ProtNLM"/>
    </source>
</evidence>
<gene>
    <name evidence="10" type="ORF">R5R35_002579</name>
</gene>
<dbReference type="GO" id="GO:0030431">
    <property type="term" value="P:sleep"/>
    <property type="evidence" value="ECO:0007669"/>
    <property type="project" value="InterPro"/>
</dbReference>
<proteinExistence type="predicted"/>
<evidence type="ECO:0000256" key="8">
    <source>
        <dbReference type="ARBA" id="ARBA00023288"/>
    </source>
</evidence>
<evidence type="ECO:0000256" key="7">
    <source>
        <dbReference type="ARBA" id="ARBA00023180"/>
    </source>
</evidence>
<evidence type="ECO:0000256" key="3">
    <source>
        <dbReference type="ARBA" id="ARBA00022692"/>
    </source>
</evidence>
<evidence type="ECO:0000256" key="9">
    <source>
        <dbReference type="SAM" id="SignalP"/>
    </source>
</evidence>
<keyword evidence="8" id="KW-0449">Lipoprotein</keyword>
<comment type="caution">
    <text evidence="10">The sequence shown here is derived from an EMBL/GenBank/DDBJ whole genome shotgun (WGS) entry which is preliminary data.</text>
</comment>
<evidence type="ECO:0000256" key="6">
    <source>
        <dbReference type="ARBA" id="ARBA00023136"/>
    </source>
</evidence>
<accession>A0AAN9VRP4</accession>
<evidence type="ECO:0000256" key="2">
    <source>
        <dbReference type="ARBA" id="ARBA00022622"/>
    </source>
</evidence>
<protein>
    <recommendedName>
        <fullName evidence="12">Protein sleepless</fullName>
    </recommendedName>
</protein>
<evidence type="ECO:0000313" key="11">
    <source>
        <dbReference type="Proteomes" id="UP001378592"/>
    </source>
</evidence>
<evidence type="ECO:0000256" key="5">
    <source>
        <dbReference type="ARBA" id="ARBA00022989"/>
    </source>
</evidence>
<keyword evidence="4 9" id="KW-0732">Signal</keyword>
<dbReference type="GO" id="GO:0098552">
    <property type="term" value="C:side of membrane"/>
    <property type="evidence" value="ECO:0007669"/>
    <property type="project" value="UniProtKB-KW"/>
</dbReference>
<keyword evidence="6" id="KW-0472">Membrane</keyword>
<feature type="chain" id="PRO_5042871745" description="Protein sleepless" evidence="9">
    <location>
        <begin position="30"/>
        <end position="170"/>
    </location>
</feature>
<dbReference type="AlphaFoldDB" id="A0AAN9VRP4"/>
<keyword evidence="3" id="KW-0812">Transmembrane</keyword>